<reference evidence="2 3" key="1">
    <citation type="submission" date="2024-01" db="EMBL/GenBank/DDBJ databases">
        <title>Genome insights into Plantactinospora sonchi sp. nov.</title>
        <authorList>
            <person name="Wang L."/>
        </authorList>
    </citation>
    <scope>NUCLEOTIDE SEQUENCE [LARGE SCALE GENOMIC DNA]</scope>
    <source>
        <strain evidence="2 3">NEAU-QY2</strain>
    </source>
</reference>
<name>A0ABU7RN84_9ACTN</name>
<dbReference type="EMBL" id="JAZGQK010000003">
    <property type="protein sequence ID" value="MEE6257950.1"/>
    <property type="molecule type" value="Genomic_DNA"/>
</dbReference>
<accession>A0ABU7RN84</accession>
<dbReference type="PROSITE" id="PS51340">
    <property type="entry name" value="MOSC"/>
    <property type="match status" value="1"/>
</dbReference>
<dbReference type="InterPro" id="IPR011037">
    <property type="entry name" value="Pyrv_Knase-like_insert_dom_sf"/>
</dbReference>
<dbReference type="PANTHER" id="PTHR14237">
    <property type="entry name" value="MOLYBDOPTERIN COFACTOR SULFURASE MOSC"/>
    <property type="match status" value="1"/>
</dbReference>
<evidence type="ECO:0000313" key="2">
    <source>
        <dbReference type="EMBL" id="MEE6257950.1"/>
    </source>
</evidence>
<keyword evidence="3" id="KW-1185">Reference proteome</keyword>
<gene>
    <name evidence="2" type="ORF">V1633_05505</name>
</gene>
<proteinExistence type="predicted"/>
<dbReference type="Pfam" id="PF03476">
    <property type="entry name" value="MOSC_N"/>
    <property type="match status" value="1"/>
</dbReference>
<sequence>MRLTSVQTYPIKGCYRREHDAARVEPWGLAGDRRWMIVDDEGIGVTQRQLPTLTAVHPEPTPGGLRLRAAGWAATEVAEPTEGEPVEVRVFGHQPAAPARVADPATNDWLSRVLDQKVRLIWQADPAGRPIPDSAGVEPADRVTFADGYPLLLANRASLDAVNEWLLEAGSPEGPLPMTRFRPNLVVGGAAPWAEDTWTGRRLRIGPVVFRVAKPCGRCLVTTTDQETGVRGHEPLRTLGRHRNVNRQLLFGQNLVPLLDLPGSGDTVTVGDPVDLLPD</sequence>
<organism evidence="2 3">
    <name type="scientific">Plantactinospora sonchi</name>
    <dbReference type="NCBI Taxonomy" id="1544735"/>
    <lineage>
        <taxon>Bacteria</taxon>
        <taxon>Bacillati</taxon>
        <taxon>Actinomycetota</taxon>
        <taxon>Actinomycetes</taxon>
        <taxon>Micromonosporales</taxon>
        <taxon>Micromonosporaceae</taxon>
        <taxon>Plantactinospora</taxon>
    </lineage>
</organism>
<dbReference type="SUPFAM" id="SSF50800">
    <property type="entry name" value="PK beta-barrel domain-like"/>
    <property type="match status" value="1"/>
</dbReference>
<dbReference type="InterPro" id="IPR005303">
    <property type="entry name" value="MOCOS_middle"/>
</dbReference>
<comment type="caution">
    <text evidence="2">The sequence shown here is derived from an EMBL/GenBank/DDBJ whole genome shotgun (WGS) entry which is preliminary data.</text>
</comment>
<dbReference type="InterPro" id="IPR005302">
    <property type="entry name" value="MoCF_Sase_C"/>
</dbReference>
<evidence type="ECO:0000259" key="1">
    <source>
        <dbReference type="PROSITE" id="PS51340"/>
    </source>
</evidence>
<feature type="domain" description="MOSC" evidence="1">
    <location>
        <begin position="118"/>
        <end position="277"/>
    </location>
</feature>
<protein>
    <submittedName>
        <fullName evidence="2">MOSC N-terminal beta barrel domain-containing protein</fullName>
    </submittedName>
</protein>
<dbReference type="PANTHER" id="PTHR14237:SF19">
    <property type="entry name" value="MITOCHONDRIAL AMIDOXIME REDUCING COMPONENT 1"/>
    <property type="match status" value="1"/>
</dbReference>
<evidence type="ECO:0000313" key="3">
    <source>
        <dbReference type="Proteomes" id="UP001332243"/>
    </source>
</evidence>
<dbReference type="RefSeq" id="WP_331213058.1">
    <property type="nucleotide sequence ID" value="NZ_JAZGQK010000003.1"/>
</dbReference>
<dbReference type="Pfam" id="PF03473">
    <property type="entry name" value="MOSC"/>
    <property type="match status" value="1"/>
</dbReference>
<dbReference type="SUPFAM" id="SSF141673">
    <property type="entry name" value="MOSC N-terminal domain-like"/>
    <property type="match status" value="1"/>
</dbReference>
<dbReference type="Proteomes" id="UP001332243">
    <property type="component" value="Unassembled WGS sequence"/>
</dbReference>